<dbReference type="PROSITE" id="PS51864">
    <property type="entry name" value="ASTACIN"/>
    <property type="match status" value="1"/>
</dbReference>
<feature type="binding site" evidence="10">
    <location>
        <position position="115"/>
    </location>
    <ligand>
        <name>Zn(2+)</name>
        <dbReference type="ChEBI" id="CHEBI:29105"/>
        <note>catalytic</note>
    </ligand>
</feature>
<dbReference type="PANTHER" id="PTHR10127:SF780">
    <property type="entry name" value="METALLOENDOPEPTIDASE"/>
    <property type="match status" value="1"/>
</dbReference>
<keyword evidence="9" id="KW-0325">Glycoprotein</keyword>
<dbReference type="InterPro" id="IPR001506">
    <property type="entry name" value="Peptidase_M12A"/>
</dbReference>
<keyword evidence="6 10" id="KW-0482">Metalloprotease</keyword>
<evidence type="ECO:0000256" key="1">
    <source>
        <dbReference type="ARBA" id="ARBA00022670"/>
    </source>
</evidence>
<feature type="binding site" evidence="10">
    <location>
        <position position="105"/>
    </location>
    <ligand>
        <name>Zn(2+)</name>
        <dbReference type="ChEBI" id="CHEBI:29105"/>
        <note>catalytic</note>
    </ligand>
</feature>
<keyword evidence="5 10" id="KW-0862">Zinc</keyword>
<dbReference type="Pfam" id="PF01400">
    <property type="entry name" value="Astacin"/>
    <property type="match status" value="1"/>
</dbReference>
<feature type="binding site" evidence="10">
    <location>
        <position position="109"/>
    </location>
    <ligand>
        <name>Zn(2+)</name>
        <dbReference type="ChEBI" id="CHEBI:29105"/>
        <note>catalytic</note>
    </ligand>
</feature>
<comment type="caution">
    <text evidence="13">The sequence shown here is derived from an EMBL/GenBank/DDBJ whole genome shotgun (WGS) entry which is preliminary data.</text>
</comment>
<evidence type="ECO:0000256" key="2">
    <source>
        <dbReference type="ARBA" id="ARBA00022723"/>
    </source>
</evidence>
<dbReference type="PRINTS" id="PR00480">
    <property type="entry name" value="ASTACIN"/>
</dbReference>
<dbReference type="GO" id="GO:0008270">
    <property type="term" value="F:zinc ion binding"/>
    <property type="evidence" value="ECO:0007669"/>
    <property type="project" value="UniProtKB-UniRule"/>
</dbReference>
<keyword evidence="2 10" id="KW-0479">Metal-binding</keyword>
<keyword evidence="3" id="KW-0732">Signal</keyword>
<dbReference type="CDD" id="cd04280">
    <property type="entry name" value="ZnMc_astacin_like"/>
    <property type="match status" value="1"/>
</dbReference>
<dbReference type="GO" id="GO:0006508">
    <property type="term" value="P:proteolysis"/>
    <property type="evidence" value="ECO:0007669"/>
    <property type="project" value="UniProtKB-KW"/>
</dbReference>
<keyword evidence="7" id="KW-0865">Zymogen</keyword>
<keyword evidence="8" id="KW-1015">Disulfide bond</keyword>
<reference evidence="13 14" key="2">
    <citation type="submission" date="2019-01" db="EMBL/GenBank/DDBJ databases">
        <title>The decoding of complex shrimp genome reveals the adaptation for benthos swimmer, frequently molting mechanism and breeding impact on genome.</title>
        <authorList>
            <person name="Sun Y."/>
            <person name="Gao Y."/>
            <person name="Yu Y."/>
        </authorList>
    </citation>
    <scope>NUCLEOTIDE SEQUENCE [LARGE SCALE GENOMIC DNA]</scope>
    <source>
        <tissue evidence="13">Muscle</tissue>
    </source>
</reference>
<evidence type="ECO:0000256" key="5">
    <source>
        <dbReference type="ARBA" id="ARBA00022833"/>
    </source>
</evidence>
<dbReference type="AlphaFoldDB" id="A0A423TAW0"/>
<comment type="caution">
    <text evidence="10">Lacks conserved residue(s) required for the propagation of feature annotation.</text>
</comment>
<dbReference type="SMART" id="SM00235">
    <property type="entry name" value="ZnMc"/>
    <property type="match status" value="1"/>
</dbReference>
<dbReference type="EC" id="3.4.24.-" evidence="11"/>
<keyword evidence="1 10" id="KW-0645">Protease</keyword>
<protein>
    <recommendedName>
        <fullName evidence="11">Metalloendopeptidase</fullName>
        <ecNumber evidence="11">3.4.24.-</ecNumber>
    </recommendedName>
</protein>
<evidence type="ECO:0000256" key="9">
    <source>
        <dbReference type="ARBA" id="ARBA00023180"/>
    </source>
</evidence>
<evidence type="ECO:0000313" key="13">
    <source>
        <dbReference type="EMBL" id="ROT73629.1"/>
    </source>
</evidence>
<dbReference type="Proteomes" id="UP000283509">
    <property type="component" value="Unassembled WGS sequence"/>
</dbReference>
<evidence type="ECO:0000256" key="8">
    <source>
        <dbReference type="ARBA" id="ARBA00023157"/>
    </source>
</evidence>
<comment type="cofactor">
    <cofactor evidence="10 11">
        <name>Zn(2+)</name>
        <dbReference type="ChEBI" id="CHEBI:29105"/>
    </cofactor>
    <text evidence="10 11">Binds 1 zinc ion per subunit.</text>
</comment>
<dbReference type="InterPro" id="IPR034035">
    <property type="entry name" value="Astacin-like_dom"/>
</dbReference>
<dbReference type="OrthoDB" id="291007at2759"/>
<evidence type="ECO:0000256" key="6">
    <source>
        <dbReference type="ARBA" id="ARBA00023049"/>
    </source>
</evidence>
<organism evidence="13 14">
    <name type="scientific">Penaeus vannamei</name>
    <name type="common">Whiteleg shrimp</name>
    <name type="synonym">Litopenaeus vannamei</name>
    <dbReference type="NCBI Taxonomy" id="6689"/>
    <lineage>
        <taxon>Eukaryota</taxon>
        <taxon>Metazoa</taxon>
        <taxon>Ecdysozoa</taxon>
        <taxon>Arthropoda</taxon>
        <taxon>Crustacea</taxon>
        <taxon>Multicrustacea</taxon>
        <taxon>Malacostraca</taxon>
        <taxon>Eumalacostraca</taxon>
        <taxon>Eucarida</taxon>
        <taxon>Decapoda</taxon>
        <taxon>Dendrobranchiata</taxon>
        <taxon>Penaeoidea</taxon>
        <taxon>Penaeidae</taxon>
        <taxon>Penaeus</taxon>
    </lineage>
</organism>
<evidence type="ECO:0000256" key="7">
    <source>
        <dbReference type="ARBA" id="ARBA00023145"/>
    </source>
</evidence>
<sequence>MEGPLPPFKNGLVDEKYRWPDATVIYEIAGDFTADDLTTIQTAMDYFYDRTSGCIKFKERTNEDDYVRITSDDSGCHSSVGRKGGRQSMNLESPNCLKRIGTVEHEMLHTLGFHHEQSRFDRDDYVTIMWENISSGHEHNFATYPEDVATGFGEPYDYGSVLHYSRKSFSANGEDTIVPADPNAEIGQREAPSDIDVAKLMKMYKCGEKK</sequence>
<dbReference type="SUPFAM" id="SSF55486">
    <property type="entry name" value="Metalloproteases ('zincins'), catalytic domain"/>
    <property type="match status" value="1"/>
</dbReference>
<proteinExistence type="predicted"/>
<keyword evidence="4 10" id="KW-0378">Hydrolase</keyword>
<evidence type="ECO:0000256" key="3">
    <source>
        <dbReference type="ARBA" id="ARBA00022729"/>
    </source>
</evidence>
<feature type="active site" evidence="10">
    <location>
        <position position="106"/>
    </location>
</feature>
<dbReference type="GO" id="GO:0004222">
    <property type="term" value="F:metalloendopeptidase activity"/>
    <property type="evidence" value="ECO:0007669"/>
    <property type="project" value="UniProtKB-UniRule"/>
</dbReference>
<dbReference type="Gene3D" id="3.40.390.10">
    <property type="entry name" value="Collagenase (Catalytic Domain)"/>
    <property type="match status" value="1"/>
</dbReference>
<dbReference type="InterPro" id="IPR024079">
    <property type="entry name" value="MetalloPept_cat_dom_sf"/>
</dbReference>
<reference evidence="13 14" key="1">
    <citation type="submission" date="2018-04" db="EMBL/GenBank/DDBJ databases">
        <authorList>
            <person name="Zhang X."/>
            <person name="Yuan J."/>
            <person name="Li F."/>
            <person name="Xiang J."/>
        </authorList>
    </citation>
    <scope>NUCLEOTIDE SEQUENCE [LARGE SCALE GENOMIC DNA]</scope>
    <source>
        <tissue evidence="13">Muscle</tissue>
    </source>
</reference>
<dbReference type="InterPro" id="IPR006026">
    <property type="entry name" value="Peptidase_Metallo"/>
</dbReference>
<evidence type="ECO:0000259" key="12">
    <source>
        <dbReference type="PROSITE" id="PS51864"/>
    </source>
</evidence>
<dbReference type="EMBL" id="QCYY01002014">
    <property type="protein sequence ID" value="ROT73629.1"/>
    <property type="molecule type" value="Genomic_DNA"/>
</dbReference>
<dbReference type="FunFam" id="3.40.390.10:FF:000015">
    <property type="entry name" value="Meprin A subunit"/>
    <property type="match status" value="1"/>
</dbReference>
<evidence type="ECO:0000256" key="4">
    <source>
        <dbReference type="ARBA" id="ARBA00022801"/>
    </source>
</evidence>
<accession>A0A423TAW0</accession>
<evidence type="ECO:0000256" key="11">
    <source>
        <dbReference type="RuleBase" id="RU361183"/>
    </source>
</evidence>
<gene>
    <name evidence="13" type="ORF">C7M84_007955</name>
</gene>
<feature type="domain" description="Peptidase M12A" evidence="12">
    <location>
        <begin position="10"/>
        <end position="207"/>
    </location>
</feature>
<keyword evidence="14" id="KW-1185">Reference proteome</keyword>
<name>A0A423TAW0_PENVA</name>
<evidence type="ECO:0000256" key="10">
    <source>
        <dbReference type="PROSITE-ProRule" id="PRU01211"/>
    </source>
</evidence>
<evidence type="ECO:0000313" key="14">
    <source>
        <dbReference type="Proteomes" id="UP000283509"/>
    </source>
</evidence>
<dbReference type="PANTHER" id="PTHR10127">
    <property type="entry name" value="DISCOIDIN, CUB, EGF, LAMININ , AND ZINC METALLOPROTEASE DOMAIN CONTAINING"/>
    <property type="match status" value="1"/>
</dbReference>